<dbReference type="OrthoDB" id="9791752at2"/>
<dbReference type="Pfam" id="PF01614">
    <property type="entry name" value="IclR_C"/>
    <property type="match status" value="1"/>
</dbReference>
<protein>
    <recommendedName>
        <fullName evidence="5">Glycerol operon regulatory protein</fullName>
    </recommendedName>
</protein>
<dbReference type="RefSeq" id="WP_091661492.1">
    <property type="nucleotide sequence ID" value="NZ_FONT01000004.1"/>
</dbReference>
<dbReference type="InterPro" id="IPR029016">
    <property type="entry name" value="GAF-like_dom_sf"/>
</dbReference>
<keyword evidence="3" id="KW-0804">Transcription</keyword>
<dbReference type="PROSITE" id="PS51078">
    <property type="entry name" value="ICLR_ED"/>
    <property type="match status" value="1"/>
</dbReference>
<evidence type="ECO:0000259" key="6">
    <source>
        <dbReference type="PROSITE" id="PS51077"/>
    </source>
</evidence>
<sequence>MVKSVDRALRIIKIVSMRKDGFGVTELAEKLELNKSSVFRLVATLIEHGFIEQDSVTKKYRLGYQYLELSSKLLDSIDIRKEAAPYLKELETLTNEVIHLVIYSQKEAVYIEKLEGHETLRMHSQVGKRAPMHCTSAGKTILAYLPEREAKDILAQKGLPPHTENTITDPEELLEKLKEIRERGYGQEVEENEVGITCIAAPIFNFKGEIAGSISISGPTIRMSEERIKQLKEPLMEAGKKVSRRLGYSYNIHS</sequence>
<organism evidence="8 9">
    <name type="scientific">Alteribacillus iranensis</name>
    <dbReference type="NCBI Taxonomy" id="930128"/>
    <lineage>
        <taxon>Bacteria</taxon>
        <taxon>Bacillati</taxon>
        <taxon>Bacillota</taxon>
        <taxon>Bacilli</taxon>
        <taxon>Bacillales</taxon>
        <taxon>Bacillaceae</taxon>
        <taxon>Alteribacillus</taxon>
    </lineage>
</organism>
<dbReference type="InterPro" id="IPR050707">
    <property type="entry name" value="HTH_MetabolicPath_Reg"/>
</dbReference>
<keyword evidence="9" id="KW-1185">Reference proteome</keyword>
<accession>A0A1I2DPD7</accession>
<comment type="function">
    <text evidence="4">May be an activator protein for the gylABX operon.</text>
</comment>
<dbReference type="PROSITE" id="PS51077">
    <property type="entry name" value="HTH_ICLR"/>
    <property type="match status" value="1"/>
</dbReference>
<dbReference type="FunFam" id="1.10.10.10:FF:000056">
    <property type="entry name" value="IclR family transcriptional regulator"/>
    <property type="match status" value="1"/>
</dbReference>
<evidence type="ECO:0000313" key="8">
    <source>
        <dbReference type="EMBL" id="SFE82338.1"/>
    </source>
</evidence>
<evidence type="ECO:0000313" key="9">
    <source>
        <dbReference type="Proteomes" id="UP000199516"/>
    </source>
</evidence>
<dbReference type="GO" id="GO:0003700">
    <property type="term" value="F:DNA-binding transcription factor activity"/>
    <property type="evidence" value="ECO:0007669"/>
    <property type="project" value="TreeGrafter"/>
</dbReference>
<dbReference type="Gene3D" id="1.10.10.10">
    <property type="entry name" value="Winged helix-like DNA-binding domain superfamily/Winged helix DNA-binding domain"/>
    <property type="match status" value="1"/>
</dbReference>
<evidence type="ECO:0000259" key="7">
    <source>
        <dbReference type="PROSITE" id="PS51078"/>
    </source>
</evidence>
<dbReference type="AlphaFoldDB" id="A0A1I2DPD7"/>
<evidence type="ECO:0000256" key="2">
    <source>
        <dbReference type="ARBA" id="ARBA00023125"/>
    </source>
</evidence>
<reference evidence="8 9" key="1">
    <citation type="submission" date="2016-10" db="EMBL/GenBank/DDBJ databases">
        <authorList>
            <person name="de Groot N.N."/>
        </authorList>
    </citation>
    <scope>NUCLEOTIDE SEQUENCE [LARGE SCALE GENOMIC DNA]</scope>
    <source>
        <strain evidence="8 9">DSM 23995</strain>
    </source>
</reference>
<dbReference type="PANTHER" id="PTHR30136">
    <property type="entry name" value="HELIX-TURN-HELIX TRANSCRIPTIONAL REGULATOR, ICLR FAMILY"/>
    <property type="match status" value="1"/>
</dbReference>
<feature type="domain" description="IclR-ED" evidence="7">
    <location>
        <begin position="65"/>
        <end position="248"/>
    </location>
</feature>
<name>A0A1I2DPD7_9BACI</name>
<dbReference type="InterPro" id="IPR014757">
    <property type="entry name" value="Tscrpt_reg_IclR_C"/>
</dbReference>
<proteinExistence type="predicted"/>
<dbReference type="GO" id="GO:0045892">
    <property type="term" value="P:negative regulation of DNA-templated transcription"/>
    <property type="evidence" value="ECO:0007669"/>
    <property type="project" value="TreeGrafter"/>
</dbReference>
<dbReference type="STRING" id="930128.SAMN05192532_104206"/>
<evidence type="ECO:0000256" key="3">
    <source>
        <dbReference type="ARBA" id="ARBA00023163"/>
    </source>
</evidence>
<dbReference type="GO" id="GO:0003677">
    <property type="term" value="F:DNA binding"/>
    <property type="evidence" value="ECO:0007669"/>
    <property type="project" value="UniProtKB-KW"/>
</dbReference>
<dbReference type="Pfam" id="PF09339">
    <property type="entry name" value="HTH_IclR"/>
    <property type="match status" value="1"/>
</dbReference>
<dbReference type="InterPro" id="IPR005471">
    <property type="entry name" value="Tscrpt_reg_IclR_N"/>
</dbReference>
<feature type="domain" description="HTH iclR-type" evidence="6">
    <location>
        <begin position="2"/>
        <end position="64"/>
    </location>
</feature>
<dbReference type="Proteomes" id="UP000199516">
    <property type="component" value="Unassembled WGS sequence"/>
</dbReference>
<keyword evidence="1" id="KW-0805">Transcription regulation</keyword>
<gene>
    <name evidence="8" type="ORF">SAMN05192532_104206</name>
</gene>
<evidence type="ECO:0000256" key="4">
    <source>
        <dbReference type="ARBA" id="ARBA00058938"/>
    </source>
</evidence>
<dbReference type="SUPFAM" id="SSF55781">
    <property type="entry name" value="GAF domain-like"/>
    <property type="match status" value="1"/>
</dbReference>
<dbReference type="PANTHER" id="PTHR30136:SF35">
    <property type="entry name" value="HTH-TYPE TRANSCRIPTIONAL REGULATOR RV1719"/>
    <property type="match status" value="1"/>
</dbReference>
<dbReference type="InterPro" id="IPR036388">
    <property type="entry name" value="WH-like_DNA-bd_sf"/>
</dbReference>
<dbReference type="EMBL" id="FONT01000004">
    <property type="protein sequence ID" value="SFE82338.1"/>
    <property type="molecule type" value="Genomic_DNA"/>
</dbReference>
<evidence type="ECO:0000256" key="5">
    <source>
        <dbReference type="ARBA" id="ARBA00070406"/>
    </source>
</evidence>
<evidence type="ECO:0000256" key="1">
    <source>
        <dbReference type="ARBA" id="ARBA00023015"/>
    </source>
</evidence>
<dbReference type="InterPro" id="IPR036390">
    <property type="entry name" value="WH_DNA-bd_sf"/>
</dbReference>
<keyword evidence="2 8" id="KW-0238">DNA-binding</keyword>
<dbReference type="SUPFAM" id="SSF46785">
    <property type="entry name" value="Winged helix' DNA-binding domain"/>
    <property type="match status" value="1"/>
</dbReference>
<dbReference type="Gene3D" id="3.30.450.40">
    <property type="match status" value="1"/>
</dbReference>
<dbReference type="SMART" id="SM00346">
    <property type="entry name" value="HTH_ICLR"/>
    <property type="match status" value="1"/>
</dbReference>